<evidence type="ECO:0000313" key="2">
    <source>
        <dbReference type="Proteomes" id="UP001057402"/>
    </source>
</evidence>
<comment type="caution">
    <text evidence="1">The sequence shown here is derived from an EMBL/GenBank/DDBJ whole genome shotgun (WGS) entry which is preliminary data.</text>
</comment>
<gene>
    <name evidence="1" type="ORF">MLD38_033801</name>
</gene>
<protein>
    <submittedName>
        <fullName evidence="1">Uncharacterized protein</fullName>
    </submittedName>
</protein>
<reference evidence="2" key="1">
    <citation type="journal article" date="2023" name="Front. Plant Sci.">
        <title>Chromosomal-level genome assembly of Melastoma candidum provides insights into trichome evolution.</title>
        <authorList>
            <person name="Zhong Y."/>
            <person name="Wu W."/>
            <person name="Sun C."/>
            <person name="Zou P."/>
            <person name="Liu Y."/>
            <person name="Dai S."/>
            <person name="Zhou R."/>
        </authorList>
    </citation>
    <scope>NUCLEOTIDE SEQUENCE [LARGE SCALE GENOMIC DNA]</scope>
</reference>
<proteinExistence type="predicted"/>
<name>A0ACB9M814_9MYRT</name>
<accession>A0ACB9M814</accession>
<keyword evidence="2" id="KW-1185">Reference proteome</keyword>
<organism evidence="1 2">
    <name type="scientific">Melastoma candidum</name>
    <dbReference type="NCBI Taxonomy" id="119954"/>
    <lineage>
        <taxon>Eukaryota</taxon>
        <taxon>Viridiplantae</taxon>
        <taxon>Streptophyta</taxon>
        <taxon>Embryophyta</taxon>
        <taxon>Tracheophyta</taxon>
        <taxon>Spermatophyta</taxon>
        <taxon>Magnoliopsida</taxon>
        <taxon>eudicotyledons</taxon>
        <taxon>Gunneridae</taxon>
        <taxon>Pentapetalae</taxon>
        <taxon>rosids</taxon>
        <taxon>malvids</taxon>
        <taxon>Myrtales</taxon>
        <taxon>Melastomataceae</taxon>
        <taxon>Melastomatoideae</taxon>
        <taxon>Melastomateae</taxon>
        <taxon>Melastoma</taxon>
    </lineage>
</organism>
<sequence>MKRKKWTEQEELTLLTKYADLSSTGALSKLKTREKKFRPIADHVSDVHHLVDPVRFPFRWTWRDVSVKVQNMRNQYVGVKHKIRTPDGLFDWSDGDNHWENFLKYKEVFGDVELLETKDKDRASGGGVPGFDDGDGDGDDYDAGLEEGDAEIEAEDGEEANGGDAIEQRRELMRGRKRKRSRLGEFGKRVLGLREAMVRREEERSEREFRREKGLFERELKQKEAEFQRELETERESESRDMEELEERLVAETTRRESERWVRLMEGFVEEERARRMRAEEKREEEEMEWRERMVCLQMEHEKAMMQMHADACQNQLQILGVMARMVCQLYASIGGGGDGLGGGGSSSIGGLHLHPHQVLQNLHHHHHPSGLDDGVKPDGGNSPSEFL</sequence>
<dbReference type="EMBL" id="CM042889">
    <property type="protein sequence ID" value="KAI4320305.1"/>
    <property type="molecule type" value="Genomic_DNA"/>
</dbReference>
<evidence type="ECO:0000313" key="1">
    <source>
        <dbReference type="EMBL" id="KAI4320305.1"/>
    </source>
</evidence>
<dbReference type="Proteomes" id="UP001057402">
    <property type="component" value="Chromosome 10"/>
</dbReference>